<dbReference type="AlphaFoldDB" id="A0A081RR49"/>
<protein>
    <submittedName>
        <fullName evidence="3">Putative transcriptional regulator</fullName>
    </submittedName>
</protein>
<gene>
    <name evidence="3" type="ORF">MEG1DRAFT_04239</name>
</gene>
<feature type="domain" description="HTH cro/C1-type" evidence="2">
    <location>
        <begin position="15"/>
        <end position="58"/>
    </location>
</feature>
<feature type="compositionally biased region" description="Polar residues" evidence="1">
    <location>
        <begin position="96"/>
        <end position="106"/>
    </location>
</feature>
<evidence type="ECO:0000256" key="1">
    <source>
        <dbReference type="SAM" id="MobiDB-lite"/>
    </source>
</evidence>
<dbReference type="GO" id="GO:0003677">
    <property type="term" value="F:DNA binding"/>
    <property type="evidence" value="ECO:0007669"/>
    <property type="project" value="InterPro"/>
</dbReference>
<dbReference type="SUPFAM" id="SSF47413">
    <property type="entry name" value="lambda repressor-like DNA-binding domains"/>
    <property type="match status" value="1"/>
</dbReference>
<reference evidence="3 4" key="1">
    <citation type="submission" date="2014-03" db="EMBL/GenBank/DDBJ databases">
        <title>Draft Genome of Photorhabdus temperata Meg1.</title>
        <authorList>
            <person name="Hurst S.G.IV."/>
            <person name="Morris K."/>
            <person name="Thomas K."/>
            <person name="Tisa L.S."/>
        </authorList>
    </citation>
    <scope>NUCLEOTIDE SEQUENCE [LARGE SCALE GENOMIC DNA]</scope>
    <source>
        <strain evidence="3 4">Meg1</strain>
    </source>
</reference>
<dbReference type="Gene3D" id="1.10.260.40">
    <property type="entry name" value="lambda repressor-like DNA-binding domains"/>
    <property type="match status" value="1"/>
</dbReference>
<evidence type="ECO:0000259" key="2">
    <source>
        <dbReference type="PROSITE" id="PS50943"/>
    </source>
</evidence>
<name>A0A081RR49_PHOTE</name>
<accession>A0A081RR49</accession>
<dbReference type="Pfam" id="PF01381">
    <property type="entry name" value="HTH_3"/>
    <property type="match status" value="1"/>
</dbReference>
<dbReference type="PATRIC" id="fig|1393735.3.peg.4345"/>
<dbReference type="InterPro" id="IPR001387">
    <property type="entry name" value="Cro/C1-type_HTH"/>
</dbReference>
<dbReference type="Proteomes" id="UP000028002">
    <property type="component" value="Unassembled WGS sequence"/>
</dbReference>
<evidence type="ECO:0000313" key="4">
    <source>
        <dbReference type="Proteomes" id="UP000028002"/>
    </source>
</evidence>
<dbReference type="SMART" id="SM00530">
    <property type="entry name" value="HTH_XRE"/>
    <property type="match status" value="1"/>
</dbReference>
<dbReference type="EMBL" id="JGVH01000102">
    <property type="protein sequence ID" value="KER01152.1"/>
    <property type="molecule type" value="Genomic_DNA"/>
</dbReference>
<sequence length="106" mass="11715">MNQVGTLLSSYAEKLKLIRKTEGLTQVAFAKELGLGLSTVRNYETGQREAGLSIIDKVTNHSRFEKYTMWLMSNKTLEMAGQISPALSPDGRDDNTYNSQSGQKVG</sequence>
<comment type="caution">
    <text evidence="3">The sequence shown here is derived from an EMBL/GenBank/DDBJ whole genome shotgun (WGS) entry which is preliminary data.</text>
</comment>
<evidence type="ECO:0000313" key="3">
    <source>
        <dbReference type="EMBL" id="KER01152.1"/>
    </source>
</evidence>
<dbReference type="CDD" id="cd00093">
    <property type="entry name" value="HTH_XRE"/>
    <property type="match status" value="1"/>
</dbReference>
<dbReference type="PROSITE" id="PS50943">
    <property type="entry name" value="HTH_CROC1"/>
    <property type="match status" value="1"/>
</dbReference>
<organism evidence="3 4">
    <name type="scientific">Photorhabdus temperata subsp. temperata Meg1</name>
    <dbReference type="NCBI Taxonomy" id="1393735"/>
    <lineage>
        <taxon>Bacteria</taxon>
        <taxon>Pseudomonadati</taxon>
        <taxon>Pseudomonadota</taxon>
        <taxon>Gammaproteobacteria</taxon>
        <taxon>Enterobacterales</taxon>
        <taxon>Morganellaceae</taxon>
        <taxon>Photorhabdus</taxon>
    </lineage>
</organism>
<dbReference type="InterPro" id="IPR010982">
    <property type="entry name" value="Lambda_DNA-bd_dom_sf"/>
</dbReference>
<feature type="region of interest" description="Disordered" evidence="1">
    <location>
        <begin position="82"/>
        <end position="106"/>
    </location>
</feature>
<dbReference type="RefSeq" id="WP_036841437.1">
    <property type="nucleotide sequence ID" value="NZ_CAWLUD010000102.1"/>
</dbReference>
<proteinExistence type="predicted"/>